<sequence>MDKRGVMINLARSACAQEEFFYNGGNARYLGFSLGQTNFLPSHVLPGQESCCLYPAGSSVQADHQRLLVVTLRGECPCNDT</sequence>
<evidence type="ECO:0000313" key="1">
    <source>
        <dbReference type="EMBL" id="VEL24759.1"/>
    </source>
</evidence>
<dbReference type="EMBL" id="CAAALY010069487">
    <property type="protein sequence ID" value="VEL24759.1"/>
    <property type="molecule type" value="Genomic_DNA"/>
</dbReference>
<evidence type="ECO:0000313" key="2">
    <source>
        <dbReference type="Proteomes" id="UP000784294"/>
    </source>
</evidence>
<dbReference type="Proteomes" id="UP000784294">
    <property type="component" value="Unassembled WGS sequence"/>
</dbReference>
<organism evidence="1 2">
    <name type="scientific">Protopolystoma xenopodis</name>
    <dbReference type="NCBI Taxonomy" id="117903"/>
    <lineage>
        <taxon>Eukaryota</taxon>
        <taxon>Metazoa</taxon>
        <taxon>Spiralia</taxon>
        <taxon>Lophotrochozoa</taxon>
        <taxon>Platyhelminthes</taxon>
        <taxon>Monogenea</taxon>
        <taxon>Polyopisthocotylea</taxon>
        <taxon>Polystomatidea</taxon>
        <taxon>Polystomatidae</taxon>
        <taxon>Protopolystoma</taxon>
    </lineage>
</organism>
<reference evidence="1" key="1">
    <citation type="submission" date="2018-11" db="EMBL/GenBank/DDBJ databases">
        <authorList>
            <consortium name="Pathogen Informatics"/>
        </authorList>
    </citation>
    <scope>NUCLEOTIDE SEQUENCE</scope>
</reference>
<keyword evidence="2" id="KW-1185">Reference proteome</keyword>
<name>A0A3S5CIR1_9PLAT</name>
<accession>A0A3S5CIR1</accession>
<gene>
    <name evidence="1" type="ORF">PXEA_LOCUS18199</name>
</gene>
<dbReference type="AlphaFoldDB" id="A0A3S5CIR1"/>
<proteinExistence type="predicted"/>
<protein>
    <submittedName>
        <fullName evidence="1">Uncharacterized protein</fullName>
    </submittedName>
</protein>
<comment type="caution">
    <text evidence="1">The sequence shown here is derived from an EMBL/GenBank/DDBJ whole genome shotgun (WGS) entry which is preliminary data.</text>
</comment>